<evidence type="ECO:0000313" key="8">
    <source>
        <dbReference type="Proteomes" id="UP001206483"/>
    </source>
</evidence>
<evidence type="ECO:0000256" key="2">
    <source>
        <dbReference type="ARBA" id="ARBA00022729"/>
    </source>
</evidence>
<dbReference type="InterPro" id="IPR050490">
    <property type="entry name" value="Bact_solute-bd_prot1"/>
</dbReference>
<dbReference type="InterPro" id="IPR006059">
    <property type="entry name" value="SBP"/>
</dbReference>
<name>A0ABT1IX89_9ACTN</name>
<keyword evidence="5" id="KW-0449">Lipoprotein</keyword>
<dbReference type="PROSITE" id="PS51257">
    <property type="entry name" value="PROKAR_LIPOPROTEIN"/>
    <property type="match status" value="1"/>
</dbReference>
<evidence type="ECO:0000256" key="3">
    <source>
        <dbReference type="ARBA" id="ARBA00023136"/>
    </source>
</evidence>
<dbReference type="SUPFAM" id="SSF53850">
    <property type="entry name" value="Periplasmic binding protein-like II"/>
    <property type="match status" value="1"/>
</dbReference>
<dbReference type="CDD" id="cd13585">
    <property type="entry name" value="PBP2_TMBP_like"/>
    <property type="match status" value="1"/>
</dbReference>
<sequence>MSTPRTSGRRALRPTAALTASALSITLLAACGSNGGSDAAPASDGRPVTITFWGWAKGTKEVVDAFNASHKDVQVTFEQIPSGVAGGYAKISDASKAGNAPDVFNVEYAALPDFVSQGAVQDITKLVSADLKAKYLPQAVELTTLAKSQWALPLDAAPQALFYRKDLFDKAGITAAPKTWDEYRADAQKLKAANPNTRIGTFFPDDPSTFEALSWQAGAQWFTGQQDTWSVDIAGTRTKGVTDYWQQLVADDLVRVQPSFSQQWTASLQKGETAGYLGAAWGGGVLKSTLASTPDASGKWAVAPIPSWDGKPASGMLGGSVFAVSKNSKKAKAAVEFATWATTTPEGIQARIASGTSSLFPADPELIPAAKAAFNTDFYGGQDIYSVFVDSSKSIRQGWTWGPTMGVTNNAMKDAFGKLGQGGTIQSAVDAAQQGTVAELKNRGLKVAQ</sequence>
<keyword evidence="4" id="KW-0564">Palmitate</keyword>
<keyword evidence="1" id="KW-1003">Cell membrane</keyword>
<dbReference type="PANTHER" id="PTHR43649:SF33">
    <property type="entry name" value="POLYGALACTURONAN_RHAMNOGALACTURONAN-BINDING PROTEIN YTCQ"/>
    <property type="match status" value="1"/>
</dbReference>
<feature type="signal peptide" evidence="6">
    <location>
        <begin position="1"/>
        <end position="29"/>
    </location>
</feature>
<feature type="chain" id="PRO_5047332552" evidence="6">
    <location>
        <begin position="30"/>
        <end position="449"/>
    </location>
</feature>
<dbReference type="Pfam" id="PF01547">
    <property type="entry name" value="SBP_bac_1"/>
    <property type="match status" value="1"/>
</dbReference>
<comment type="caution">
    <text evidence="7">The sequence shown here is derived from an EMBL/GenBank/DDBJ whole genome shotgun (WGS) entry which is preliminary data.</text>
</comment>
<dbReference type="EMBL" id="JAMZDX010000002">
    <property type="protein sequence ID" value="MCP2309496.1"/>
    <property type="molecule type" value="Genomic_DNA"/>
</dbReference>
<keyword evidence="8" id="KW-1185">Reference proteome</keyword>
<evidence type="ECO:0000256" key="1">
    <source>
        <dbReference type="ARBA" id="ARBA00022475"/>
    </source>
</evidence>
<dbReference type="PANTHER" id="PTHR43649">
    <property type="entry name" value="ARABINOSE-BINDING PROTEIN-RELATED"/>
    <property type="match status" value="1"/>
</dbReference>
<keyword evidence="7" id="KW-0813">Transport</keyword>
<proteinExistence type="predicted"/>
<gene>
    <name evidence="7" type="ORF">FHR36_002620</name>
</gene>
<evidence type="ECO:0000256" key="4">
    <source>
        <dbReference type="ARBA" id="ARBA00023139"/>
    </source>
</evidence>
<protein>
    <submittedName>
        <fullName evidence="7">Multiple sugar transport system substrate-binding protein</fullName>
    </submittedName>
</protein>
<evidence type="ECO:0000313" key="7">
    <source>
        <dbReference type="EMBL" id="MCP2309496.1"/>
    </source>
</evidence>
<accession>A0ABT1IX89</accession>
<organism evidence="7 8">
    <name type="scientific">Kitasatospora paracochleata</name>
    <dbReference type="NCBI Taxonomy" id="58354"/>
    <lineage>
        <taxon>Bacteria</taxon>
        <taxon>Bacillati</taxon>
        <taxon>Actinomycetota</taxon>
        <taxon>Actinomycetes</taxon>
        <taxon>Kitasatosporales</taxon>
        <taxon>Streptomycetaceae</taxon>
        <taxon>Kitasatospora</taxon>
    </lineage>
</organism>
<keyword evidence="3" id="KW-0472">Membrane</keyword>
<keyword evidence="7" id="KW-0762">Sugar transport</keyword>
<dbReference type="RefSeq" id="WP_253796566.1">
    <property type="nucleotide sequence ID" value="NZ_BAAAUB010000006.1"/>
</dbReference>
<evidence type="ECO:0000256" key="5">
    <source>
        <dbReference type="ARBA" id="ARBA00023288"/>
    </source>
</evidence>
<dbReference type="Gene3D" id="3.40.190.10">
    <property type="entry name" value="Periplasmic binding protein-like II"/>
    <property type="match status" value="1"/>
</dbReference>
<evidence type="ECO:0000256" key="6">
    <source>
        <dbReference type="SAM" id="SignalP"/>
    </source>
</evidence>
<reference evidence="7 8" key="1">
    <citation type="submission" date="2022-06" db="EMBL/GenBank/DDBJ databases">
        <title>Sequencing the genomes of 1000 actinobacteria strains.</title>
        <authorList>
            <person name="Klenk H.-P."/>
        </authorList>
    </citation>
    <scope>NUCLEOTIDE SEQUENCE [LARGE SCALE GENOMIC DNA]</scope>
    <source>
        <strain evidence="7 8">DSM 41656</strain>
    </source>
</reference>
<keyword evidence="2 6" id="KW-0732">Signal</keyword>
<dbReference type="Proteomes" id="UP001206483">
    <property type="component" value="Unassembled WGS sequence"/>
</dbReference>